<comment type="similarity">
    <text evidence="1">Belongs to the 'phage' integrase family.</text>
</comment>
<name>A0A1X9T2A8_9BACT</name>
<evidence type="ECO:0000256" key="3">
    <source>
        <dbReference type="ARBA" id="ARBA00023125"/>
    </source>
</evidence>
<dbReference type="AlphaFoldDB" id="A0A1X9T2A8"/>
<evidence type="ECO:0000313" key="9">
    <source>
        <dbReference type="Proteomes" id="UP000194265"/>
    </source>
</evidence>
<feature type="domain" description="Tyr recombinase" evidence="6">
    <location>
        <begin position="122"/>
        <end position="299"/>
    </location>
</feature>
<dbReference type="GO" id="GO:0003677">
    <property type="term" value="F:DNA binding"/>
    <property type="evidence" value="ECO:0007669"/>
    <property type="project" value="UniProtKB-UniRule"/>
</dbReference>
<protein>
    <submittedName>
        <fullName evidence="8">Site-specific recombinase, phage integrase family</fullName>
    </submittedName>
</protein>
<sequence length="307" mass="36380">MSLDLATKISLGKILPKTLKELIIEFLNYKKPFISLNTYKRYNVLHNKIKLTSPLYYSYILDITPLDLIQYYKSLNHYEYIKRIHTLLKLAYDYAILNSYIEINPCYNIPISMILPKPKTIHMKYSIDKEFIDRLLSFISRRRDKLKVAYTLLLLLALRVNTLSQLKLSMFDFKRNLLIIPAEIMKTNIDHILPINEYISNLVKEYVSKHNITEYLFPAQTNPYKHIHPNIFLVMLRKDGFSKDETTVHGFRSMLSTICNDNEIDPIGIEWYLAHYNSSSVSRAYNHSQGLSRKRKVLDFWFDYLFN</sequence>
<evidence type="ECO:0000256" key="2">
    <source>
        <dbReference type="ARBA" id="ARBA00022908"/>
    </source>
</evidence>
<keyword evidence="3 5" id="KW-0238">DNA-binding</keyword>
<evidence type="ECO:0000259" key="7">
    <source>
        <dbReference type="PROSITE" id="PS51900"/>
    </source>
</evidence>
<reference evidence="8 9" key="1">
    <citation type="journal article" date="2017" name="Genome Biol. Evol.">
        <title>Comparative Genomic Analysis Identifies a Campylobacter Clade Deficient in Selenium Metabolism.</title>
        <authorList>
            <person name="Miller W.G."/>
            <person name="Yee E."/>
            <person name="Lopes B.S."/>
            <person name="Chapman M.H."/>
            <person name="Huynh S."/>
            <person name="Bono J.L."/>
            <person name="Parker C.T."/>
            <person name="Strachan N.J.C."/>
            <person name="Forbes K.J."/>
        </authorList>
    </citation>
    <scope>NUCLEOTIDE SEQUENCE [LARGE SCALE GENOMIC DNA]</scope>
    <source>
        <strain evidence="8 9">RM8964</strain>
    </source>
</reference>
<dbReference type="Proteomes" id="UP000194265">
    <property type="component" value="Chromosome"/>
</dbReference>
<dbReference type="InterPro" id="IPR044068">
    <property type="entry name" value="CB"/>
</dbReference>
<organism evidence="8 9">
    <name type="scientific">Campylobacter vicugnae</name>
    <dbReference type="NCBI Taxonomy" id="1660076"/>
    <lineage>
        <taxon>Bacteria</taxon>
        <taxon>Pseudomonadati</taxon>
        <taxon>Campylobacterota</taxon>
        <taxon>Epsilonproteobacteria</taxon>
        <taxon>Campylobacterales</taxon>
        <taxon>Campylobacteraceae</taxon>
        <taxon>Campylobacter</taxon>
    </lineage>
</organism>
<keyword evidence="2" id="KW-0229">DNA integration</keyword>
<dbReference type="InterPro" id="IPR010998">
    <property type="entry name" value="Integrase_recombinase_N"/>
</dbReference>
<dbReference type="PROSITE" id="PS51900">
    <property type="entry name" value="CB"/>
    <property type="match status" value="1"/>
</dbReference>
<evidence type="ECO:0000256" key="5">
    <source>
        <dbReference type="PROSITE-ProRule" id="PRU01248"/>
    </source>
</evidence>
<feature type="domain" description="Core-binding (CB)" evidence="7">
    <location>
        <begin position="17"/>
        <end position="96"/>
    </location>
</feature>
<evidence type="ECO:0000256" key="4">
    <source>
        <dbReference type="ARBA" id="ARBA00023172"/>
    </source>
</evidence>
<gene>
    <name evidence="8" type="ORF">CVIC8964_1278</name>
</gene>
<proteinExistence type="inferred from homology"/>
<dbReference type="InterPro" id="IPR013762">
    <property type="entry name" value="Integrase-like_cat_sf"/>
</dbReference>
<evidence type="ECO:0000259" key="6">
    <source>
        <dbReference type="PROSITE" id="PS51898"/>
    </source>
</evidence>
<accession>A0A1X9T2A8</accession>
<dbReference type="CDD" id="cd00801">
    <property type="entry name" value="INT_P4_C"/>
    <property type="match status" value="1"/>
</dbReference>
<dbReference type="InterPro" id="IPR050808">
    <property type="entry name" value="Phage_Integrase"/>
</dbReference>
<dbReference type="GO" id="GO:0006310">
    <property type="term" value="P:DNA recombination"/>
    <property type="evidence" value="ECO:0007669"/>
    <property type="project" value="UniProtKB-KW"/>
</dbReference>
<dbReference type="SUPFAM" id="SSF56349">
    <property type="entry name" value="DNA breaking-rejoining enzymes"/>
    <property type="match status" value="1"/>
</dbReference>
<dbReference type="InterPro" id="IPR011010">
    <property type="entry name" value="DNA_brk_join_enz"/>
</dbReference>
<dbReference type="Gene3D" id="1.10.150.130">
    <property type="match status" value="1"/>
</dbReference>
<dbReference type="PANTHER" id="PTHR30629">
    <property type="entry name" value="PROPHAGE INTEGRASE"/>
    <property type="match status" value="1"/>
</dbReference>
<dbReference type="RefSeq" id="WP_236861159.1">
    <property type="nucleotide sequence ID" value="NZ_CP018791.1"/>
</dbReference>
<keyword evidence="4" id="KW-0233">DNA recombination</keyword>
<evidence type="ECO:0000256" key="1">
    <source>
        <dbReference type="ARBA" id="ARBA00008857"/>
    </source>
</evidence>
<dbReference type="PANTHER" id="PTHR30629:SF2">
    <property type="entry name" value="PROPHAGE INTEGRASE INTS-RELATED"/>
    <property type="match status" value="1"/>
</dbReference>
<dbReference type="InterPro" id="IPR002104">
    <property type="entry name" value="Integrase_catalytic"/>
</dbReference>
<dbReference type="EMBL" id="CP018791">
    <property type="protein sequence ID" value="ARR02667.1"/>
    <property type="molecule type" value="Genomic_DNA"/>
</dbReference>
<evidence type="ECO:0000313" key="8">
    <source>
        <dbReference type="EMBL" id="ARR02667.1"/>
    </source>
</evidence>
<dbReference type="PROSITE" id="PS51898">
    <property type="entry name" value="TYR_RECOMBINASE"/>
    <property type="match status" value="1"/>
</dbReference>
<dbReference type="Gene3D" id="1.10.443.10">
    <property type="entry name" value="Intergrase catalytic core"/>
    <property type="match status" value="1"/>
</dbReference>
<dbReference type="Pfam" id="PF00589">
    <property type="entry name" value="Phage_integrase"/>
    <property type="match status" value="1"/>
</dbReference>
<dbReference type="STRING" id="1660074.CVIC8964_1278"/>
<dbReference type="GO" id="GO:0015074">
    <property type="term" value="P:DNA integration"/>
    <property type="evidence" value="ECO:0007669"/>
    <property type="project" value="UniProtKB-KW"/>
</dbReference>